<keyword evidence="2" id="KW-1185">Reference proteome</keyword>
<reference evidence="2" key="1">
    <citation type="journal article" date="2019" name="Int. J. Syst. Evol. Microbiol.">
        <title>The Global Catalogue of Microorganisms (GCM) 10K type strain sequencing project: providing services to taxonomists for standard genome sequencing and annotation.</title>
        <authorList>
            <consortium name="The Broad Institute Genomics Platform"/>
            <consortium name="The Broad Institute Genome Sequencing Center for Infectious Disease"/>
            <person name="Wu L."/>
            <person name="Ma J."/>
        </authorList>
    </citation>
    <scope>NUCLEOTIDE SEQUENCE [LARGE SCALE GENOMIC DNA]</scope>
    <source>
        <strain evidence="2">CCUG 60742</strain>
    </source>
</reference>
<accession>A0ABW2ZIU3</accession>
<name>A0ABW2ZIU3_9SPHI</name>
<comment type="caution">
    <text evidence="1">The sequence shown here is derived from an EMBL/GenBank/DDBJ whole genome shotgun (WGS) entry which is preliminary data.</text>
</comment>
<sequence>MTDAIQRTVRVKKSGYTGVIIQIAQSVPAVQFIREAAHDPGNNSTRHQGPAFAYVAREFRRPVSTIIVIDGNRHT</sequence>
<evidence type="ECO:0000313" key="2">
    <source>
        <dbReference type="Proteomes" id="UP001597073"/>
    </source>
</evidence>
<dbReference type="Proteomes" id="UP001597073">
    <property type="component" value="Unassembled WGS sequence"/>
</dbReference>
<dbReference type="EMBL" id="JBHTIA010000011">
    <property type="protein sequence ID" value="MFD0766154.1"/>
    <property type="molecule type" value="Genomic_DNA"/>
</dbReference>
<proteinExistence type="predicted"/>
<gene>
    <name evidence="1" type="ORF">ACFQZI_14920</name>
</gene>
<evidence type="ECO:0000313" key="1">
    <source>
        <dbReference type="EMBL" id="MFD0766154.1"/>
    </source>
</evidence>
<organism evidence="1 2">
    <name type="scientific">Mucilaginibacter lutimaris</name>
    <dbReference type="NCBI Taxonomy" id="931629"/>
    <lineage>
        <taxon>Bacteria</taxon>
        <taxon>Pseudomonadati</taxon>
        <taxon>Bacteroidota</taxon>
        <taxon>Sphingobacteriia</taxon>
        <taxon>Sphingobacteriales</taxon>
        <taxon>Sphingobacteriaceae</taxon>
        <taxon>Mucilaginibacter</taxon>
    </lineage>
</organism>
<protein>
    <submittedName>
        <fullName evidence="1">Uncharacterized protein</fullName>
    </submittedName>
</protein>
<dbReference type="RefSeq" id="WP_377143814.1">
    <property type="nucleotide sequence ID" value="NZ_JBHTIA010000011.1"/>
</dbReference>